<reference evidence="3 5" key="2">
    <citation type="submission" date="2017-03" db="EMBL/GenBank/DDBJ databases">
        <title>Complete sequence of Clostridium formicaceticum DSM 92.</title>
        <authorList>
            <person name="Poehlein A."/>
            <person name="Karl M."/>
            <person name="Bengelsdorf F.R."/>
            <person name="Duerre P."/>
            <person name="Daniel R."/>
        </authorList>
    </citation>
    <scope>NUCLEOTIDE SEQUENCE [LARGE SCALE GENOMIC DNA]</scope>
    <source>
        <strain evidence="3 5">DSM 92</strain>
    </source>
</reference>
<dbReference type="SMART" id="SM00465">
    <property type="entry name" value="GIYc"/>
    <property type="match status" value="1"/>
</dbReference>
<dbReference type="RefSeq" id="WP_070969310.1">
    <property type="nucleotide sequence ID" value="NZ_CP017603.1"/>
</dbReference>
<dbReference type="Proteomes" id="UP000192478">
    <property type="component" value="Chromosome"/>
</dbReference>
<dbReference type="InterPro" id="IPR000305">
    <property type="entry name" value="GIY-YIG_endonuc"/>
</dbReference>
<dbReference type="InterPro" id="IPR035901">
    <property type="entry name" value="GIY-YIG_endonuc_sf"/>
</dbReference>
<protein>
    <submittedName>
        <fullName evidence="3">GIY-YIG catalytic domain protein</fullName>
    </submittedName>
</protein>
<sequence length="195" mass="22630">MEKQKLIGVSGVYAIVVKENGEKVVRYVGSGSNLESRKSNHWSRLRKGTHIKQLQELYDKLGEDKFDLFILDTCNKSSLLELERLHKKIHEDTIWNINEIRDTKKKVRRGLEAVKHREMCRELFSGSKNPNANIDETMAGEILWYKQNTDMKHREIAELYEGVSVNIVSRIGRDRWLHVTPIKPMEATKGVEANE</sequence>
<feature type="domain" description="GIY-YIG" evidence="1">
    <location>
        <begin position="8"/>
        <end position="97"/>
    </location>
</feature>
<organism evidence="3 5">
    <name type="scientific">Clostridium formicaceticum</name>
    <dbReference type="NCBI Taxonomy" id="1497"/>
    <lineage>
        <taxon>Bacteria</taxon>
        <taxon>Bacillati</taxon>
        <taxon>Bacillota</taxon>
        <taxon>Clostridia</taxon>
        <taxon>Eubacteriales</taxon>
        <taxon>Clostridiaceae</taxon>
        <taxon>Clostridium</taxon>
    </lineage>
</organism>
<dbReference type="Proteomes" id="UP000177894">
    <property type="component" value="Chromosome"/>
</dbReference>
<dbReference type="EMBL" id="CP017603">
    <property type="protein sequence ID" value="AOY76903.1"/>
    <property type="molecule type" value="Genomic_DNA"/>
</dbReference>
<proteinExistence type="predicted"/>
<reference evidence="2 4" key="1">
    <citation type="submission" date="2016-10" db="EMBL/GenBank/DDBJ databases">
        <title>Complete Genome Sequence of Acetogen Clostridium formicoaceticum ATCC 27076.</title>
        <authorList>
            <person name="Bao T."/>
            <person name="Cheng C."/>
            <person name="Zhao J."/>
            <person name="Yang S.-T."/>
            <person name="Wang J."/>
            <person name="Wang M."/>
        </authorList>
    </citation>
    <scope>NUCLEOTIDE SEQUENCE [LARGE SCALE GENOMIC DNA]</scope>
    <source>
        <strain evidence="2 4">ATCC 27076</strain>
    </source>
</reference>
<evidence type="ECO:0000313" key="3">
    <source>
        <dbReference type="EMBL" id="ARE87383.1"/>
    </source>
</evidence>
<dbReference type="Gene3D" id="3.40.1440.10">
    <property type="entry name" value="GIY-YIG endonuclease"/>
    <property type="match status" value="1"/>
</dbReference>
<dbReference type="EMBL" id="CP020559">
    <property type="protein sequence ID" value="ARE87383.1"/>
    <property type="molecule type" value="Genomic_DNA"/>
</dbReference>
<gene>
    <name evidence="2" type="ORF">BJL90_14195</name>
    <name evidence="3" type="ORF">CLFO_17830</name>
</gene>
<evidence type="ECO:0000313" key="4">
    <source>
        <dbReference type="Proteomes" id="UP000177894"/>
    </source>
</evidence>
<dbReference type="SUPFAM" id="SSF82771">
    <property type="entry name" value="GIY-YIG endonuclease"/>
    <property type="match status" value="1"/>
</dbReference>
<name>A0AAC9RLT2_9CLOT</name>
<dbReference type="KEGG" id="cfm:BJL90_14195"/>
<keyword evidence="4" id="KW-1185">Reference proteome</keyword>
<dbReference type="AlphaFoldDB" id="A0AAC9RLT2"/>
<evidence type="ECO:0000313" key="2">
    <source>
        <dbReference type="EMBL" id="AOY76903.1"/>
    </source>
</evidence>
<evidence type="ECO:0000313" key="5">
    <source>
        <dbReference type="Proteomes" id="UP000192478"/>
    </source>
</evidence>
<dbReference type="Pfam" id="PF01541">
    <property type="entry name" value="GIY-YIG"/>
    <property type="match status" value="1"/>
</dbReference>
<evidence type="ECO:0000259" key="1">
    <source>
        <dbReference type="PROSITE" id="PS50164"/>
    </source>
</evidence>
<accession>A0AAC9RLT2</accession>
<dbReference type="PROSITE" id="PS50164">
    <property type="entry name" value="GIY_YIG"/>
    <property type="match status" value="1"/>
</dbReference>